<evidence type="ECO:0000313" key="3">
    <source>
        <dbReference type="Proteomes" id="UP000008022"/>
    </source>
</evidence>
<name>A0A0E0MT91_ORYRU</name>
<dbReference type="AlphaFoldDB" id="A0A0E0MT91"/>
<protein>
    <submittedName>
        <fullName evidence="2">Uncharacterized protein</fullName>
    </submittedName>
</protein>
<dbReference type="EnsemblPlants" id="ORUFI01G08430.1">
    <property type="protein sequence ID" value="ORUFI01G08430.1"/>
    <property type="gene ID" value="ORUFI01G08430"/>
</dbReference>
<keyword evidence="3" id="KW-1185">Reference proteome</keyword>
<sequence length="63" mass="6982">MRCHPILRDVAVSHLRHVNHVPEETSRRILTSDCALIATESSPRPSTTNGDRTISMMGLKKSA</sequence>
<evidence type="ECO:0000313" key="2">
    <source>
        <dbReference type="EnsemblPlants" id="ORUFI01G08430.1"/>
    </source>
</evidence>
<organism evidence="2 3">
    <name type="scientific">Oryza rufipogon</name>
    <name type="common">Brownbeard rice</name>
    <name type="synonym">Asian wild rice</name>
    <dbReference type="NCBI Taxonomy" id="4529"/>
    <lineage>
        <taxon>Eukaryota</taxon>
        <taxon>Viridiplantae</taxon>
        <taxon>Streptophyta</taxon>
        <taxon>Embryophyta</taxon>
        <taxon>Tracheophyta</taxon>
        <taxon>Spermatophyta</taxon>
        <taxon>Magnoliopsida</taxon>
        <taxon>Liliopsida</taxon>
        <taxon>Poales</taxon>
        <taxon>Poaceae</taxon>
        <taxon>BOP clade</taxon>
        <taxon>Oryzoideae</taxon>
        <taxon>Oryzeae</taxon>
        <taxon>Oryzinae</taxon>
        <taxon>Oryza</taxon>
    </lineage>
</organism>
<feature type="compositionally biased region" description="Polar residues" evidence="1">
    <location>
        <begin position="40"/>
        <end position="52"/>
    </location>
</feature>
<dbReference type="HOGENOM" id="CLU_2907734_0_0_1"/>
<dbReference type="Gramene" id="ORUFI01G08430.1">
    <property type="protein sequence ID" value="ORUFI01G08430.1"/>
    <property type="gene ID" value="ORUFI01G08430"/>
</dbReference>
<accession>A0A0E0MT91</accession>
<feature type="region of interest" description="Disordered" evidence="1">
    <location>
        <begin position="40"/>
        <end position="63"/>
    </location>
</feature>
<evidence type="ECO:0000256" key="1">
    <source>
        <dbReference type="SAM" id="MobiDB-lite"/>
    </source>
</evidence>
<proteinExistence type="predicted"/>
<reference evidence="3" key="1">
    <citation type="submission" date="2013-06" db="EMBL/GenBank/DDBJ databases">
        <authorList>
            <person name="Zhao Q."/>
        </authorList>
    </citation>
    <scope>NUCLEOTIDE SEQUENCE</scope>
    <source>
        <strain evidence="3">cv. W1943</strain>
    </source>
</reference>
<dbReference type="Proteomes" id="UP000008022">
    <property type="component" value="Unassembled WGS sequence"/>
</dbReference>
<reference evidence="2" key="2">
    <citation type="submission" date="2015-06" db="UniProtKB">
        <authorList>
            <consortium name="EnsemblPlants"/>
        </authorList>
    </citation>
    <scope>IDENTIFICATION</scope>
</reference>